<dbReference type="GO" id="GO:0009247">
    <property type="term" value="P:glycolipid biosynthetic process"/>
    <property type="evidence" value="ECO:0007669"/>
    <property type="project" value="UniProtKB-ARBA"/>
</dbReference>
<evidence type="ECO:0000256" key="6">
    <source>
        <dbReference type="ARBA" id="ARBA00023315"/>
    </source>
</evidence>
<evidence type="ECO:0000256" key="5">
    <source>
        <dbReference type="ARBA" id="ARBA00023136"/>
    </source>
</evidence>
<evidence type="ECO:0000313" key="7">
    <source>
        <dbReference type="EMBL" id="PLC43016.1"/>
    </source>
</evidence>
<sequence>MSGNPLQECNTVHRRSQLAQRALPVLLKLFASLPLPVIHGIGRAGGRLLYALPGGYRRHVQRNAAQAGFDAPRFARQAAAETGAMMSELPRVWFQSDACMAQVICEDWSVIDEALAERNGLIMLTPHLGCFELAARYAAQRIPLTIMFRPHRKAVLRGLLDAVRATSNLTTVPATSQGVRSFVRALRQGDAVGLLPDQAPKGDGVWVPFFGRPAYTMTLPGKLAQQTNAALIIAAGERLPSGRGWRMHVKRLTGPLPDGAEAQAAWINAEMEEMVRRFPQQYLWGYNRYKVPTGAPAAPTGTA</sequence>
<dbReference type="CDD" id="cd07984">
    <property type="entry name" value="LPLAT_LABLAT-like"/>
    <property type="match status" value="1"/>
</dbReference>
<dbReference type="EMBL" id="PKQE01000002">
    <property type="protein sequence ID" value="PLC43016.1"/>
    <property type="molecule type" value="Genomic_DNA"/>
</dbReference>
<dbReference type="PANTHER" id="PTHR30606:SF10">
    <property type="entry name" value="PHOSPHATIDYLINOSITOL MANNOSIDE ACYLTRANSFERASE"/>
    <property type="match status" value="1"/>
</dbReference>
<keyword evidence="5" id="KW-0472">Membrane</keyword>
<dbReference type="OrthoDB" id="8524027at2"/>
<keyword evidence="4 7" id="KW-0808">Transferase</keyword>
<dbReference type="PIRSF" id="PIRSF026649">
    <property type="entry name" value="MsbB"/>
    <property type="match status" value="1"/>
</dbReference>
<dbReference type="GO" id="GO:0016746">
    <property type="term" value="F:acyltransferase activity"/>
    <property type="evidence" value="ECO:0007669"/>
    <property type="project" value="UniProtKB-KW"/>
</dbReference>
<evidence type="ECO:0000256" key="2">
    <source>
        <dbReference type="ARBA" id="ARBA00022475"/>
    </source>
</evidence>
<comment type="subcellular location">
    <subcellularLocation>
        <location evidence="1">Cell inner membrane</location>
    </subcellularLocation>
</comment>
<dbReference type="InterPro" id="IPR004960">
    <property type="entry name" value="LipA_acyltrans"/>
</dbReference>
<proteinExistence type="predicted"/>
<dbReference type="GO" id="GO:0005886">
    <property type="term" value="C:plasma membrane"/>
    <property type="evidence" value="ECO:0007669"/>
    <property type="project" value="UniProtKB-SubCell"/>
</dbReference>
<keyword evidence="2" id="KW-1003">Cell membrane</keyword>
<protein>
    <submittedName>
        <fullName evidence="7">Lipid A biosynthesis lauroyl acyltransferase</fullName>
    </submittedName>
</protein>
<comment type="caution">
    <text evidence="7">The sequence shown here is derived from an EMBL/GenBank/DDBJ whole genome shotgun (WGS) entry which is preliminary data.</text>
</comment>
<reference evidence="7 8" key="1">
    <citation type="submission" date="2017-12" db="EMBL/GenBank/DDBJ databases">
        <title>Draft genome sequence of Ralstonia pickettii 52.</title>
        <authorList>
            <person name="Zheng B."/>
        </authorList>
    </citation>
    <scope>NUCLEOTIDE SEQUENCE [LARGE SCALE GENOMIC DNA]</scope>
    <source>
        <strain evidence="7 8">52</strain>
    </source>
</reference>
<dbReference type="NCBIfam" id="NF006487">
    <property type="entry name" value="PRK08905.1"/>
    <property type="match status" value="1"/>
</dbReference>
<dbReference type="Proteomes" id="UP000234456">
    <property type="component" value="Unassembled WGS sequence"/>
</dbReference>
<gene>
    <name evidence="7" type="ORF">C0Q88_13985</name>
</gene>
<evidence type="ECO:0000256" key="3">
    <source>
        <dbReference type="ARBA" id="ARBA00022519"/>
    </source>
</evidence>
<accession>A0A2N4TTI9</accession>
<keyword evidence="3" id="KW-0997">Cell inner membrane</keyword>
<evidence type="ECO:0000256" key="1">
    <source>
        <dbReference type="ARBA" id="ARBA00004533"/>
    </source>
</evidence>
<evidence type="ECO:0000313" key="8">
    <source>
        <dbReference type="Proteomes" id="UP000234456"/>
    </source>
</evidence>
<dbReference type="Pfam" id="PF03279">
    <property type="entry name" value="Lip_A_acyltrans"/>
    <property type="match status" value="1"/>
</dbReference>
<keyword evidence="6 7" id="KW-0012">Acyltransferase</keyword>
<dbReference type="PANTHER" id="PTHR30606">
    <property type="entry name" value="LIPID A BIOSYNTHESIS LAUROYL ACYLTRANSFERASE"/>
    <property type="match status" value="1"/>
</dbReference>
<organism evidence="7 8">
    <name type="scientific">Ralstonia pickettii</name>
    <name type="common">Burkholderia pickettii</name>
    <dbReference type="NCBI Taxonomy" id="329"/>
    <lineage>
        <taxon>Bacteria</taxon>
        <taxon>Pseudomonadati</taxon>
        <taxon>Pseudomonadota</taxon>
        <taxon>Betaproteobacteria</taxon>
        <taxon>Burkholderiales</taxon>
        <taxon>Burkholderiaceae</taxon>
        <taxon>Ralstonia</taxon>
    </lineage>
</organism>
<name>A0A2N4TTI9_RALPI</name>
<dbReference type="AlphaFoldDB" id="A0A2N4TTI9"/>
<evidence type="ECO:0000256" key="4">
    <source>
        <dbReference type="ARBA" id="ARBA00022679"/>
    </source>
</evidence>